<dbReference type="InterPro" id="IPR035398">
    <property type="entry name" value="Bac_rhamnosid_C"/>
</dbReference>
<dbReference type="EMBL" id="JACJVP010000058">
    <property type="protein sequence ID" value="MBB6674964.1"/>
    <property type="molecule type" value="Genomic_DNA"/>
</dbReference>
<protein>
    <submittedName>
        <fullName evidence="6">Family 78 glycoside hydrolase catalytic domain</fullName>
    </submittedName>
</protein>
<keyword evidence="6" id="KW-0378">Hydrolase</keyword>
<evidence type="ECO:0000259" key="5">
    <source>
        <dbReference type="Pfam" id="PF21557"/>
    </source>
</evidence>
<comment type="caution">
    <text evidence="6">The sequence shown here is derived from an EMBL/GenBank/DDBJ whole genome shotgun (WGS) entry which is preliminary data.</text>
</comment>
<dbReference type="Pfam" id="PF17390">
    <property type="entry name" value="Bac_rhamnosid_C"/>
    <property type="match status" value="1"/>
</dbReference>
<dbReference type="PANTHER" id="PTHR34987">
    <property type="entry name" value="C, PUTATIVE (AFU_ORTHOLOGUE AFUA_3G02880)-RELATED"/>
    <property type="match status" value="1"/>
</dbReference>
<keyword evidence="7" id="KW-1185">Reference proteome</keyword>
<accession>A0A7X0VJQ0</accession>
<dbReference type="InterPro" id="IPR012341">
    <property type="entry name" value="6hp_glycosidase-like_sf"/>
</dbReference>
<dbReference type="Pfam" id="PF08531">
    <property type="entry name" value="Bac_rhamnosid_N"/>
    <property type="match status" value="1"/>
</dbReference>
<dbReference type="PANTHER" id="PTHR34987:SF2">
    <property type="entry name" value="B, PUTATIVE (AFU_ORTHOLOGUE AFUA_7G05040)-RELATED"/>
    <property type="match status" value="1"/>
</dbReference>
<feature type="domain" description="Alpha-L-rhamnosidase" evidence="5">
    <location>
        <begin position="219"/>
        <end position="391"/>
    </location>
</feature>
<dbReference type="Proteomes" id="UP000547209">
    <property type="component" value="Unassembled WGS sequence"/>
</dbReference>
<feature type="domain" description="Alpha-L-rhamnosidase concanavalin-like" evidence="1">
    <location>
        <begin position="438"/>
        <end position="515"/>
    </location>
</feature>
<dbReference type="Gene3D" id="1.50.10.10">
    <property type="match status" value="1"/>
</dbReference>
<dbReference type="Pfam" id="PF17389">
    <property type="entry name" value="Bac_rhamnosid6H"/>
    <property type="match status" value="1"/>
</dbReference>
<dbReference type="InterPro" id="IPR048653">
    <property type="entry name" value="RhaB_D2"/>
</dbReference>
<dbReference type="Pfam" id="PF05592">
    <property type="entry name" value="Bac_rhamnosid"/>
    <property type="match status" value="1"/>
</dbReference>
<dbReference type="Gene3D" id="2.60.120.260">
    <property type="entry name" value="Galactose-binding domain-like"/>
    <property type="match status" value="3"/>
</dbReference>
<evidence type="ECO:0000259" key="3">
    <source>
        <dbReference type="Pfam" id="PF17389"/>
    </source>
</evidence>
<evidence type="ECO:0000313" key="7">
    <source>
        <dbReference type="Proteomes" id="UP000547209"/>
    </source>
</evidence>
<dbReference type="Gene3D" id="2.60.420.10">
    <property type="entry name" value="Maltose phosphorylase, domain 3"/>
    <property type="match status" value="1"/>
</dbReference>
<dbReference type="InterPro" id="IPR008928">
    <property type="entry name" value="6-hairpin_glycosidase_sf"/>
</dbReference>
<dbReference type="Pfam" id="PF21557">
    <property type="entry name" value="RhaB_D2"/>
    <property type="match status" value="1"/>
</dbReference>
<dbReference type="GO" id="GO:0005975">
    <property type="term" value="P:carbohydrate metabolic process"/>
    <property type="evidence" value="ECO:0007669"/>
    <property type="project" value="InterPro"/>
</dbReference>
<dbReference type="AlphaFoldDB" id="A0A7X0VJQ0"/>
<dbReference type="GO" id="GO:0016787">
    <property type="term" value="F:hydrolase activity"/>
    <property type="evidence" value="ECO:0007669"/>
    <property type="project" value="UniProtKB-KW"/>
</dbReference>
<feature type="domain" description="Bacterial alpha-L-rhamnosidase N-terminal" evidence="2">
    <location>
        <begin position="38"/>
        <end position="179"/>
    </location>
</feature>
<evidence type="ECO:0000259" key="4">
    <source>
        <dbReference type="Pfam" id="PF17390"/>
    </source>
</evidence>
<gene>
    <name evidence="6" type="ORF">H7C19_30225</name>
</gene>
<dbReference type="InterPro" id="IPR035396">
    <property type="entry name" value="Bac_rhamnosid6H"/>
</dbReference>
<evidence type="ECO:0000259" key="2">
    <source>
        <dbReference type="Pfam" id="PF08531"/>
    </source>
</evidence>
<name>A0A7X0VJQ0_9BACL</name>
<proteinExistence type="predicted"/>
<sequence length="960" mass="107575">MTSRDWQASWIWGGAEDSPRNEWRCFRRAFDVPADVDRSARLHISADSRYVLYVNGTQVGRGPVRSWPKEQFYDTYEIGHLLRPGGANTIAALVLHFGVSNFYYIRGRGGLLAEAEANGRVLAATDGEWTTERLGGQQAGSPRMACQQGFAEVIDARAGDDRWIEPGFDDGHWAKARTIGAAGTAPWLTLVPRDIPFLTEEKFYPASVMSLHRVQAPAFVAALDLRNQMVPESANHANPIAYCGYLATELVLERDGDVTIGFPGGRMNRLLVDGVPYETWRGEQPERYYDLKLSAGGHLVLVDVTVGDHGGSFHIGVDGDVPFALRAPIGEAGETAAPFVTVGPFDHSEWIDHRPGHREMRKDHPDYESLRTCASSAELAAYRSWIRPVDPSMYTEDDVFGASVWRTVAERRSVPLSLQNAVLPVPEPAALPGFADGDVELVIDLGRERSGFVGFEIEAPAGTIVDGYGVEYVRDEYIQHTYGLDNTFRYVCRAGRQRYLSPVRRGFRYLILTIRGETERVKLHEVYLNQSTYPVAEIGRFRCSDAQLNEIWEMSKHTTRLCMEDTFVDCPAYEQVFWVGDSRNEALVNYYVFGATDIVKRCLNLVPGSADMTPLYVDQVPSAWSSVIPNWTFFWIIACEEYAAHTGDRAFARSIWPAVRHTLDHYLQHLDDSGLLFIRGWNLLDWAPIDQPGDGIVTHQNLFLVKALRQAARLAQAAGADAEAPRYEERADALARAINAKLWDEARSAYLDCIHADGRRSSVFSMQTQVVAYLCDVAEGERRSAMEDYLLSPPPAFVQIGSPFMSFFYYEALEKSGNHRHLLDDIRKHYGLMLDHGATTCWEMYPNFDENRANPNQLTRSHCHAWSAAPGYFLGASILGVKRSDAGWQSVEIAPQPSGLTWAEGAVPLPEGGHVAVRWRLEEGRLNLRVEAPSDVRVDVRLPEGMEGDVERVTFERLWD</sequence>
<feature type="domain" description="Alpha-L-rhamnosidase C-terminal" evidence="4">
    <location>
        <begin position="880"/>
        <end position="951"/>
    </location>
</feature>
<dbReference type="InterPro" id="IPR008979">
    <property type="entry name" value="Galactose-bd-like_sf"/>
</dbReference>
<organism evidence="6 7">
    <name type="scientific">Cohnella nanjingensis</name>
    <dbReference type="NCBI Taxonomy" id="1387779"/>
    <lineage>
        <taxon>Bacteria</taxon>
        <taxon>Bacillati</taxon>
        <taxon>Bacillota</taxon>
        <taxon>Bacilli</taxon>
        <taxon>Bacillales</taxon>
        <taxon>Paenibacillaceae</taxon>
        <taxon>Cohnella</taxon>
    </lineage>
</organism>
<dbReference type="InterPro" id="IPR013737">
    <property type="entry name" value="Bac_rhamnosid_N"/>
</dbReference>
<evidence type="ECO:0000259" key="1">
    <source>
        <dbReference type="Pfam" id="PF05592"/>
    </source>
</evidence>
<feature type="domain" description="Alpha-L-rhamnosidase six-hairpin glycosidase" evidence="3">
    <location>
        <begin position="537"/>
        <end position="877"/>
    </location>
</feature>
<dbReference type="InterPro" id="IPR008902">
    <property type="entry name" value="Rhamnosid_concanavalin"/>
</dbReference>
<dbReference type="SUPFAM" id="SSF48208">
    <property type="entry name" value="Six-hairpin glycosidases"/>
    <property type="match status" value="1"/>
</dbReference>
<evidence type="ECO:0000313" key="6">
    <source>
        <dbReference type="EMBL" id="MBB6674964.1"/>
    </source>
</evidence>
<dbReference type="RefSeq" id="WP_185672820.1">
    <property type="nucleotide sequence ID" value="NZ_JACJVP010000058.1"/>
</dbReference>
<dbReference type="SUPFAM" id="SSF49785">
    <property type="entry name" value="Galactose-binding domain-like"/>
    <property type="match status" value="1"/>
</dbReference>
<reference evidence="6 7" key="1">
    <citation type="submission" date="2020-08" db="EMBL/GenBank/DDBJ databases">
        <title>Cohnella phylogeny.</title>
        <authorList>
            <person name="Dunlap C."/>
        </authorList>
    </citation>
    <scope>NUCLEOTIDE SEQUENCE [LARGE SCALE GENOMIC DNA]</scope>
    <source>
        <strain evidence="6 7">DSM 28246</strain>
    </source>
</reference>